<evidence type="ECO:0000313" key="2">
    <source>
        <dbReference type="EMBL" id="PRD63850.1"/>
    </source>
</evidence>
<name>A0A2S9K075_9BURK</name>
<dbReference type="OrthoDB" id="6195523at2"/>
<protein>
    <submittedName>
        <fullName evidence="2">Uncharacterized protein</fullName>
    </submittedName>
</protein>
<accession>A0A2S9K075</accession>
<organism evidence="2 3">
    <name type="scientific">Malikia granosa</name>
    <dbReference type="NCBI Taxonomy" id="263067"/>
    <lineage>
        <taxon>Bacteria</taxon>
        <taxon>Pseudomonadati</taxon>
        <taxon>Pseudomonadota</taxon>
        <taxon>Betaproteobacteria</taxon>
        <taxon>Burkholderiales</taxon>
        <taxon>Comamonadaceae</taxon>
        <taxon>Malikia</taxon>
    </lineage>
</organism>
<reference evidence="2 3" key="1">
    <citation type="submission" date="2018-03" db="EMBL/GenBank/DDBJ databases">
        <title>Comparative genomics illustrates the genes involved in a hyperalkaliphilic mechanisms of Serpentinomonas isolated from highly-alkaline calcium-rich serpentinized springs.</title>
        <authorList>
            <person name="Suzuki S."/>
            <person name="Ishii S."/>
            <person name="Walworth N."/>
            <person name="Bird L."/>
            <person name="Kuenen J.G."/>
            <person name="Nealson K.H."/>
        </authorList>
    </citation>
    <scope>NUCLEOTIDE SEQUENCE [LARGE SCALE GENOMIC DNA]</scope>
    <source>
        <strain evidence="2 3">P1</strain>
    </source>
</reference>
<proteinExistence type="predicted"/>
<keyword evidence="3" id="KW-1185">Reference proteome</keyword>
<feature type="region of interest" description="Disordered" evidence="1">
    <location>
        <begin position="91"/>
        <end position="120"/>
    </location>
</feature>
<dbReference type="RefSeq" id="WP_105749818.1">
    <property type="nucleotide sequence ID" value="NZ_PVLQ01000137.1"/>
</dbReference>
<dbReference type="Proteomes" id="UP000238589">
    <property type="component" value="Unassembled WGS sequence"/>
</dbReference>
<evidence type="ECO:0000313" key="3">
    <source>
        <dbReference type="Proteomes" id="UP000238589"/>
    </source>
</evidence>
<evidence type="ECO:0000256" key="1">
    <source>
        <dbReference type="SAM" id="MobiDB-lite"/>
    </source>
</evidence>
<comment type="caution">
    <text evidence="2">The sequence shown here is derived from an EMBL/GenBank/DDBJ whole genome shotgun (WGS) entry which is preliminary data.</text>
</comment>
<dbReference type="EMBL" id="PVLQ01000137">
    <property type="protein sequence ID" value="PRD63850.1"/>
    <property type="molecule type" value="Genomic_DNA"/>
</dbReference>
<sequence length="173" mass="19562">MSAPGIDARVLEALQQASSLELYQLSTVIERLLADPRRILAVRKDLHLGQTVRFVDWRDGSLREGKVVAMRDTQVTLHELRERREWKLPYAAIEPPQPDPAVPPQAAEPEPPQAPQPTRDDFRRGEKVAFEDKYLQTVVGTIVRINSRTATIDPGDGTQWRVGFALLRHVLDV</sequence>
<dbReference type="AlphaFoldDB" id="A0A2S9K075"/>
<gene>
    <name evidence="2" type="ORF">C6P64_17540</name>
</gene>